<evidence type="ECO:0000313" key="3">
    <source>
        <dbReference type="Proteomes" id="UP000694521"/>
    </source>
</evidence>
<organism evidence="2 3">
    <name type="scientific">Anser cygnoides</name>
    <name type="common">Swan goose</name>
    <dbReference type="NCBI Taxonomy" id="8845"/>
    <lineage>
        <taxon>Eukaryota</taxon>
        <taxon>Metazoa</taxon>
        <taxon>Chordata</taxon>
        <taxon>Craniata</taxon>
        <taxon>Vertebrata</taxon>
        <taxon>Euteleostomi</taxon>
        <taxon>Archelosauria</taxon>
        <taxon>Archosauria</taxon>
        <taxon>Dinosauria</taxon>
        <taxon>Saurischia</taxon>
        <taxon>Theropoda</taxon>
        <taxon>Coelurosauria</taxon>
        <taxon>Aves</taxon>
        <taxon>Neognathae</taxon>
        <taxon>Galloanserae</taxon>
        <taxon>Anseriformes</taxon>
        <taxon>Anatidae</taxon>
        <taxon>Anserinae</taxon>
        <taxon>Anser</taxon>
    </lineage>
</organism>
<feature type="compositionally biased region" description="Low complexity" evidence="1">
    <location>
        <begin position="59"/>
        <end position="71"/>
    </location>
</feature>
<dbReference type="Ensembl" id="ENSACDT00005011963.1">
    <property type="protein sequence ID" value="ENSACDP00005009957.1"/>
    <property type="gene ID" value="ENSACDG00005007284.1"/>
</dbReference>
<protein>
    <submittedName>
        <fullName evidence="2">Uncharacterized protein</fullName>
    </submittedName>
</protein>
<reference evidence="2" key="1">
    <citation type="submission" date="2025-08" db="UniProtKB">
        <authorList>
            <consortium name="Ensembl"/>
        </authorList>
    </citation>
    <scope>IDENTIFICATION</scope>
</reference>
<reference evidence="2" key="2">
    <citation type="submission" date="2025-09" db="UniProtKB">
        <authorList>
            <consortium name="Ensembl"/>
        </authorList>
    </citation>
    <scope>IDENTIFICATION</scope>
</reference>
<sequence length="71" mass="7493">MPGLSPSIPCSVPRWTQNRRRLLQAGRSLLRLHPGGCGRRAALGPAGEDRAQSPPPAPGGSRRPPAFSASR</sequence>
<evidence type="ECO:0000313" key="2">
    <source>
        <dbReference type="Ensembl" id="ENSACDP00005009957.1"/>
    </source>
</evidence>
<proteinExistence type="predicted"/>
<dbReference type="Proteomes" id="UP000694521">
    <property type="component" value="Unplaced"/>
</dbReference>
<dbReference type="AlphaFoldDB" id="A0A8B9DQJ2"/>
<feature type="region of interest" description="Disordered" evidence="1">
    <location>
        <begin position="35"/>
        <end position="71"/>
    </location>
</feature>
<name>A0A8B9DQJ2_ANSCY</name>
<accession>A0A8B9DQJ2</accession>
<evidence type="ECO:0000256" key="1">
    <source>
        <dbReference type="SAM" id="MobiDB-lite"/>
    </source>
</evidence>
<keyword evidence="3" id="KW-1185">Reference proteome</keyword>